<dbReference type="Pfam" id="PF00263">
    <property type="entry name" value="Secretin"/>
    <property type="match status" value="1"/>
</dbReference>
<dbReference type="STRING" id="640081.Dsui_2561"/>
<sequence length="403" mass="43142">MIRALFLLLLMPLAWADNVSLRFDSVRVDALAKSMFSEVIQRPYVIEDGIGKKTVSVQLQDVPRSSVALTLARVLEASDIEVREDSGIYFIGPRRSDELVIYRPRYRPVADLLELVRQAFPSASLMTGHSVGVTTETQDSEPVNGGEAVKPITRPQATTKAGGLGVLVLRLPPAQARAARELFPLVDTPAQQLYIRAVAYDVSTDKATGTSVDLALSLVGGKLGLQLSGGVLAKSAQAVTFKNATVDAVAKVLDSDSRFRTMSRPAVRVRSGGHARFSVGQEVPTLGGVTTNVGGATQAIVYRSAGVIFDVTPEVRDGGVDLEIKQTISSFQTTETSQLNSPTLNKRELETALTVRPGDVVVLAGLDSEEETGGGRSFFGIPLGRSQADTKRQTLLLLEVQAL</sequence>
<feature type="signal peptide" evidence="2">
    <location>
        <begin position="1"/>
        <end position="16"/>
    </location>
</feature>
<protein>
    <submittedName>
        <fullName evidence="4">Type II secretory pathway, component PulD</fullName>
    </submittedName>
</protein>
<dbReference type="HOGENOM" id="CLU_035222_0_0_4"/>
<evidence type="ECO:0000256" key="1">
    <source>
        <dbReference type="RuleBase" id="RU004003"/>
    </source>
</evidence>
<name>G8QN72_AZOOP</name>
<feature type="chain" id="PRO_5003514874" evidence="2">
    <location>
        <begin position="17"/>
        <end position="403"/>
    </location>
</feature>
<evidence type="ECO:0000313" key="4">
    <source>
        <dbReference type="EMBL" id="AEV26912.1"/>
    </source>
</evidence>
<evidence type="ECO:0000256" key="2">
    <source>
        <dbReference type="SAM" id="SignalP"/>
    </source>
</evidence>
<accession>G8QN72</accession>
<gene>
    <name evidence="4" type="ordered locus">Dsui_2561</name>
</gene>
<evidence type="ECO:0000313" key="5">
    <source>
        <dbReference type="Proteomes" id="UP000005633"/>
    </source>
</evidence>
<dbReference type="PANTHER" id="PTHR30332:SF17">
    <property type="entry name" value="TYPE IV PILIATION SYSTEM PROTEIN DR_0774-RELATED"/>
    <property type="match status" value="1"/>
</dbReference>
<feature type="domain" description="Type II/III secretion system secretin-like" evidence="3">
    <location>
        <begin position="253"/>
        <end position="372"/>
    </location>
</feature>
<keyword evidence="2" id="KW-0732">Signal</keyword>
<comment type="similarity">
    <text evidence="1">Belongs to the bacterial secretin family.</text>
</comment>
<reference evidence="4 5" key="1">
    <citation type="journal article" date="2012" name="J. Bacteriol.">
        <title>Complete genome sequence of the anaerobic perchlorate-reducing bacterium Azospira suillum strain PS.</title>
        <authorList>
            <person name="Byrne-Bailey K.G."/>
            <person name="Coates J.D."/>
        </authorList>
    </citation>
    <scope>NUCLEOTIDE SEQUENCE [LARGE SCALE GENOMIC DNA]</scope>
    <source>
        <strain evidence="5">ATCC BAA-33 / DSM 13638 / PS</strain>
    </source>
</reference>
<dbReference type="OrthoDB" id="8981785at2"/>
<dbReference type="eggNOG" id="COG1450">
    <property type="taxonomic scope" value="Bacteria"/>
</dbReference>
<dbReference type="RefSeq" id="WP_014237593.1">
    <property type="nucleotide sequence ID" value="NC_016616.1"/>
</dbReference>
<dbReference type="InterPro" id="IPR004846">
    <property type="entry name" value="T2SS/T3SS_dom"/>
</dbReference>
<evidence type="ECO:0000259" key="3">
    <source>
        <dbReference type="Pfam" id="PF00263"/>
    </source>
</evidence>
<proteinExistence type="inferred from homology"/>
<dbReference type="InterPro" id="IPR050810">
    <property type="entry name" value="Bact_Secretion_Sys_Channel"/>
</dbReference>
<dbReference type="AlphaFoldDB" id="G8QN72"/>
<organism evidence="4 5">
    <name type="scientific">Azospira oryzae (strain ATCC BAA-33 / DSM 13638 / PS)</name>
    <name type="common">Dechlorosoma suillum</name>
    <dbReference type="NCBI Taxonomy" id="640081"/>
    <lineage>
        <taxon>Bacteria</taxon>
        <taxon>Pseudomonadati</taxon>
        <taxon>Pseudomonadota</taxon>
        <taxon>Betaproteobacteria</taxon>
        <taxon>Rhodocyclales</taxon>
        <taxon>Rhodocyclaceae</taxon>
        <taxon>Azospira</taxon>
    </lineage>
</organism>
<dbReference type="GO" id="GO:0015627">
    <property type="term" value="C:type II protein secretion system complex"/>
    <property type="evidence" value="ECO:0007669"/>
    <property type="project" value="TreeGrafter"/>
</dbReference>
<dbReference type="GO" id="GO:0009306">
    <property type="term" value="P:protein secretion"/>
    <property type="evidence" value="ECO:0007669"/>
    <property type="project" value="InterPro"/>
</dbReference>
<dbReference type="Proteomes" id="UP000005633">
    <property type="component" value="Chromosome"/>
</dbReference>
<dbReference type="KEGG" id="dsu:Dsui_2561"/>
<dbReference type="EMBL" id="CP003153">
    <property type="protein sequence ID" value="AEV26912.1"/>
    <property type="molecule type" value="Genomic_DNA"/>
</dbReference>
<dbReference type="PANTHER" id="PTHR30332">
    <property type="entry name" value="PROBABLE GENERAL SECRETION PATHWAY PROTEIN D"/>
    <property type="match status" value="1"/>
</dbReference>